<evidence type="ECO:0000256" key="1">
    <source>
        <dbReference type="ARBA" id="ARBA00009580"/>
    </source>
</evidence>
<dbReference type="PANTHER" id="PTHR31126:SF72">
    <property type="entry name" value="DUAL SPECIFICITY PROTEIN PHOSPHATASE TPBA"/>
    <property type="match status" value="1"/>
</dbReference>
<dbReference type="EMBL" id="FNDD01000033">
    <property type="protein sequence ID" value="SDH87679.1"/>
    <property type="molecule type" value="Genomic_DNA"/>
</dbReference>
<protein>
    <submittedName>
        <fullName evidence="3">Tyrosine phosphatase family protein</fullName>
    </submittedName>
</protein>
<gene>
    <name evidence="3" type="ORF">SAMN04488136_13356</name>
</gene>
<feature type="domain" description="Tyrosine specific protein phosphatases" evidence="2">
    <location>
        <begin position="103"/>
        <end position="152"/>
    </location>
</feature>
<dbReference type="SUPFAM" id="SSF52799">
    <property type="entry name" value="(Phosphotyrosine protein) phosphatases II"/>
    <property type="match status" value="1"/>
</dbReference>
<accession>A0A1G8FZW0</accession>
<dbReference type="InterPro" id="IPR000387">
    <property type="entry name" value="Tyr_Pase_dom"/>
</dbReference>
<sequence>MKKKIFALLAVLLISGGGYHYWHKHINYNFGAVTEGKVYKSAVIAPQDIESYTSEYGIKTIVDLRNEVTLYPTEDIAAAVEKIDGVKYVNIRSGQTPNEDNLNQFFDIMDNQDNYPVLIHCYHGLGRTMLYVALYRIEYEGFSNEEARSLTRLVVESPLYKSSFAKGKNKGDYLINYQPRNLSEFATIDQMVD</sequence>
<dbReference type="STRING" id="861298.SAMN04488136_13356"/>
<name>A0A1G8FZW0_9VIBR</name>
<dbReference type="GO" id="GO:0016791">
    <property type="term" value="F:phosphatase activity"/>
    <property type="evidence" value="ECO:0007669"/>
    <property type="project" value="TreeGrafter"/>
</dbReference>
<dbReference type="Gene3D" id="3.90.190.10">
    <property type="entry name" value="Protein tyrosine phosphatase superfamily"/>
    <property type="match status" value="1"/>
</dbReference>
<comment type="similarity">
    <text evidence="1">Belongs to the protein-tyrosine phosphatase family.</text>
</comment>
<dbReference type="Proteomes" id="UP000198854">
    <property type="component" value="Unassembled WGS sequence"/>
</dbReference>
<dbReference type="InterPro" id="IPR055214">
    <property type="entry name" value="PTP-NADK"/>
</dbReference>
<dbReference type="OrthoDB" id="9814896at2"/>
<dbReference type="AlphaFoldDB" id="A0A1G8FZW0"/>
<proteinExistence type="inferred from homology"/>
<reference evidence="3 4" key="1">
    <citation type="submission" date="2016-10" db="EMBL/GenBank/DDBJ databases">
        <authorList>
            <person name="de Groot N.N."/>
        </authorList>
    </citation>
    <scope>NUCLEOTIDE SEQUENCE [LARGE SCALE GENOMIC DNA]</scope>
    <source>
        <strain evidence="3 4">CGMCC 1.10228</strain>
    </source>
</reference>
<dbReference type="Pfam" id="PF22741">
    <property type="entry name" value="PTP-NADK"/>
    <property type="match status" value="1"/>
</dbReference>
<dbReference type="InterPro" id="IPR029021">
    <property type="entry name" value="Prot-tyrosine_phosphatase-like"/>
</dbReference>
<organism evidence="3 4">
    <name type="scientific">Vibrio xiamenensis</name>
    <dbReference type="NCBI Taxonomy" id="861298"/>
    <lineage>
        <taxon>Bacteria</taxon>
        <taxon>Pseudomonadati</taxon>
        <taxon>Pseudomonadota</taxon>
        <taxon>Gammaproteobacteria</taxon>
        <taxon>Vibrionales</taxon>
        <taxon>Vibrionaceae</taxon>
        <taxon>Vibrio</taxon>
    </lineage>
</organism>
<dbReference type="PANTHER" id="PTHR31126">
    <property type="entry name" value="TYROSINE-PROTEIN PHOSPHATASE"/>
    <property type="match status" value="1"/>
</dbReference>
<dbReference type="RefSeq" id="WP_093278582.1">
    <property type="nucleotide sequence ID" value="NZ_FNDD01000033.1"/>
</dbReference>
<evidence type="ECO:0000313" key="3">
    <source>
        <dbReference type="EMBL" id="SDH87679.1"/>
    </source>
</evidence>
<evidence type="ECO:0000313" key="4">
    <source>
        <dbReference type="Proteomes" id="UP000198854"/>
    </source>
</evidence>
<keyword evidence="4" id="KW-1185">Reference proteome</keyword>
<dbReference type="CDD" id="cd14529">
    <property type="entry name" value="TpbA-like"/>
    <property type="match status" value="1"/>
</dbReference>
<evidence type="ECO:0000259" key="2">
    <source>
        <dbReference type="PROSITE" id="PS50056"/>
    </source>
</evidence>
<dbReference type="PROSITE" id="PS50056">
    <property type="entry name" value="TYR_PHOSPHATASE_2"/>
    <property type="match status" value="1"/>
</dbReference>